<keyword evidence="1" id="KW-0472">Membrane</keyword>
<gene>
    <name evidence="2" type="ORF">GETHOR_25890</name>
</gene>
<evidence type="ECO:0000313" key="2">
    <source>
        <dbReference type="EMBL" id="BDU70488.1"/>
    </source>
</evidence>
<sequence length="107" mass="12259">MIPDPGYAGPSMPASRPRPFAWDILFRALRFFYLLWGGMLLSTLAFYGRLKLPPAFWHWPELCRALMGPWGRALALGFGLVMCLAALLEVWELVDRVLVRFMGESER</sequence>
<keyword evidence="3" id="KW-1185">Reference proteome</keyword>
<dbReference type="Proteomes" id="UP001242010">
    <property type="component" value="Chromosome"/>
</dbReference>
<protein>
    <recommendedName>
        <fullName evidence="4">DUF4282 domain-containing protein</fullName>
    </recommendedName>
</protein>
<keyword evidence="1" id="KW-0812">Transmembrane</keyword>
<dbReference type="EMBL" id="AP027079">
    <property type="protein sequence ID" value="BDU70488.1"/>
    <property type="molecule type" value="Genomic_DNA"/>
</dbReference>
<evidence type="ECO:0000256" key="1">
    <source>
        <dbReference type="SAM" id="Phobius"/>
    </source>
</evidence>
<evidence type="ECO:0008006" key="4">
    <source>
        <dbReference type="Google" id="ProtNLM"/>
    </source>
</evidence>
<feature type="transmembrane region" description="Helical" evidence="1">
    <location>
        <begin position="70"/>
        <end position="91"/>
    </location>
</feature>
<name>A0ABM8DTV8_9BACT</name>
<evidence type="ECO:0000313" key="3">
    <source>
        <dbReference type="Proteomes" id="UP001242010"/>
    </source>
</evidence>
<organism evidence="2 3">
    <name type="scientific">Geothrix oryzae</name>
    <dbReference type="NCBI Taxonomy" id="2927975"/>
    <lineage>
        <taxon>Bacteria</taxon>
        <taxon>Pseudomonadati</taxon>
        <taxon>Acidobacteriota</taxon>
        <taxon>Holophagae</taxon>
        <taxon>Holophagales</taxon>
        <taxon>Holophagaceae</taxon>
        <taxon>Geothrix</taxon>
    </lineage>
</organism>
<reference evidence="3" key="1">
    <citation type="journal article" date="2023" name="Int. J. Syst. Evol. Microbiol.">
        <title>Mesoterricola silvestris gen. nov., sp. nov., Mesoterricola sediminis sp. nov., Geothrix oryzae sp. nov., Geothrix edaphica sp. nov., Geothrix rubra sp. nov., and Geothrix limicola sp. nov., six novel members of Acidobacteriota isolated from soils.</title>
        <authorList>
            <person name="Itoh H."/>
            <person name="Sugisawa Y."/>
            <person name="Mise K."/>
            <person name="Xu Z."/>
            <person name="Kuniyasu M."/>
            <person name="Ushijima N."/>
            <person name="Kawano K."/>
            <person name="Kobayashi E."/>
            <person name="Shiratori Y."/>
            <person name="Masuda Y."/>
            <person name="Senoo K."/>
        </authorList>
    </citation>
    <scope>NUCLEOTIDE SEQUENCE [LARGE SCALE GENOMIC DNA]</scope>
    <source>
        <strain evidence="3">Red222</strain>
    </source>
</reference>
<feature type="transmembrane region" description="Helical" evidence="1">
    <location>
        <begin position="31"/>
        <end position="50"/>
    </location>
</feature>
<proteinExistence type="predicted"/>
<accession>A0ABM8DTV8</accession>
<keyword evidence="1" id="KW-1133">Transmembrane helix</keyword>